<evidence type="ECO:0000259" key="3">
    <source>
        <dbReference type="Pfam" id="PF00849"/>
    </source>
</evidence>
<dbReference type="GO" id="GO:0000455">
    <property type="term" value="P:enzyme-directed rRNA pseudouridine synthesis"/>
    <property type="evidence" value="ECO:0007669"/>
    <property type="project" value="TreeGrafter"/>
</dbReference>
<dbReference type="GO" id="GO:0003723">
    <property type="term" value="F:RNA binding"/>
    <property type="evidence" value="ECO:0007669"/>
    <property type="project" value="InterPro"/>
</dbReference>
<evidence type="ECO:0000256" key="1">
    <source>
        <dbReference type="ARBA" id="ARBA00010876"/>
    </source>
</evidence>
<dbReference type="Gene3D" id="3.30.2350.10">
    <property type="entry name" value="Pseudouridine synthase"/>
    <property type="match status" value="1"/>
</dbReference>
<dbReference type="InterPro" id="IPR020103">
    <property type="entry name" value="PsdUridine_synth_cat_dom_sf"/>
</dbReference>
<dbReference type="PANTHER" id="PTHR21600">
    <property type="entry name" value="MITOCHONDRIAL RNA PSEUDOURIDINE SYNTHASE"/>
    <property type="match status" value="1"/>
</dbReference>
<dbReference type="InterPro" id="IPR006145">
    <property type="entry name" value="PsdUridine_synth_RsuA/RluA"/>
</dbReference>
<dbReference type="Proteomes" id="UP000626109">
    <property type="component" value="Unassembled WGS sequence"/>
</dbReference>
<dbReference type="AlphaFoldDB" id="A0A813LXS2"/>
<sequence length="352" mass="37342">MLKEKEACLATSGSHSEDLNLLTSDVMGLVHSFAASSLLDDSLLDAAVRALELAAAALDSGALAPRLRVEAAVEAGVPCVLEDLPSVCALWKPPGWGVSVAGDDDLGLGARGSRSATTSPQGSGSGGEWRLAGKPLQRWVQETLGGSCPIALDAGAQHGLVHRLDVNTSGVLLFAKTYRGFLLAQLQFVARKVRKDYVCLCHGQVSPEPRMLDAPLRSVPGATDGTPTSIVDAGGQVAKTEVRAVAHLCHARLPGRWFSLVEVRLHTGRRHQIRAHMANEGCPLVGDVAYGGESVDWCPRTFLHAHRLTLNLGKTDGLLDISCPLPPDLLSALSELSEPEPFLLEKWRATGL</sequence>
<gene>
    <name evidence="4" type="ORF">PGLA2088_LOCUS50283</name>
</gene>
<accession>A0A813LXS2</accession>
<comment type="similarity">
    <text evidence="1">Belongs to the pseudouridine synthase RluA family.</text>
</comment>
<dbReference type="InterPro" id="IPR050188">
    <property type="entry name" value="RluA_PseudoU_synthase"/>
</dbReference>
<protein>
    <recommendedName>
        <fullName evidence="3">Pseudouridine synthase RsuA/RluA-like domain-containing protein</fullName>
    </recommendedName>
</protein>
<comment type="caution">
    <text evidence="4">The sequence shown here is derived from an EMBL/GenBank/DDBJ whole genome shotgun (WGS) entry which is preliminary data.</text>
</comment>
<feature type="region of interest" description="Disordered" evidence="2">
    <location>
        <begin position="109"/>
        <end position="129"/>
    </location>
</feature>
<evidence type="ECO:0000313" key="4">
    <source>
        <dbReference type="EMBL" id="CAE8741063.1"/>
    </source>
</evidence>
<dbReference type="PROSITE" id="PS01129">
    <property type="entry name" value="PSI_RLU"/>
    <property type="match status" value="1"/>
</dbReference>
<dbReference type="EMBL" id="CAJNNW010037350">
    <property type="protein sequence ID" value="CAE8741063.1"/>
    <property type="molecule type" value="Genomic_DNA"/>
</dbReference>
<proteinExistence type="inferred from homology"/>
<evidence type="ECO:0000313" key="5">
    <source>
        <dbReference type="Proteomes" id="UP000626109"/>
    </source>
</evidence>
<dbReference type="Pfam" id="PF00849">
    <property type="entry name" value="PseudoU_synth_2"/>
    <property type="match status" value="1"/>
</dbReference>
<reference evidence="4" key="1">
    <citation type="submission" date="2021-02" db="EMBL/GenBank/DDBJ databases">
        <authorList>
            <person name="Dougan E. K."/>
            <person name="Rhodes N."/>
            <person name="Thang M."/>
            <person name="Chan C."/>
        </authorList>
    </citation>
    <scope>NUCLEOTIDE SEQUENCE</scope>
</reference>
<dbReference type="InterPro" id="IPR006224">
    <property type="entry name" value="PsdUridine_synth_RluA-like_CS"/>
</dbReference>
<dbReference type="PANTHER" id="PTHR21600:SF87">
    <property type="entry name" value="RNA PSEUDOURIDYLATE SYNTHASE DOMAIN-CONTAINING PROTEIN 1"/>
    <property type="match status" value="1"/>
</dbReference>
<dbReference type="GO" id="GO:0009982">
    <property type="term" value="F:pseudouridine synthase activity"/>
    <property type="evidence" value="ECO:0007669"/>
    <property type="project" value="InterPro"/>
</dbReference>
<name>A0A813LXS2_POLGL</name>
<feature type="domain" description="Pseudouridine synthase RsuA/RluA-like" evidence="3">
    <location>
        <begin position="156"/>
        <end position="278"/>
    </location>
</feature>
<dbReference type="CDD" id="cd02869">
    <property type="entry name" value="PseudoU_synth_RluA_like"/>
    <property type="match status" value="1"/>
</dbReference>
<dbReference type="SUPFAM" id="SSF55120">
    <property type="entry name" value="Pseudouridine synthase"/>
    <property type="match status" value="1"/>
</dbReference>
<evidence type="ECO:0000256" key="2">
    <source>
        <dbReference type="SAM" id="MobiDB-lite"/>
    </source>
</evidence>
<organism evidence="4 5">
    <name type="scientific">Polarella glacialis</name>
    <name type="common">Dinoflagellate</name>
    <dbReference type="NCBI Taxonomy" id="89957"/>
    <lineage>
        <taxon>Eukaryota</taxon>
        <taxon>Sar</taxon>
        <taxon>Alveolata</taxon>
        <taxon>Dinophyceae</taxon>
        <taxon>Suessiales</taxon>
        <taxon>Suessiaceae</taxon>
        <taxon>Polarella</taxon>
    </lineage>
</organism>